<evidence type="ECO:0000313" key="2">
    <source>
        <dbReference type="Proteomes" id="UP000006038"/>
    </source>
</evidence>
<dbReference type="HOGENOM" id="CLU_2350121_0_0_1"/>
<keyword evidence="2" id="KW-1185">Reference proteome</keyword>
<sequence>MEQGGELQRGSAAAARHEGWMLRSIVAVVFDYSEFVDEQVPVKALQIDGNCRVEDRGLKTYHGQMVYVLCIYNKKEKEDQITVRYNANFHVQNTFHY</sequence>
<accession>J3LTY6</accession>
<dbReference type="Gramene" id="OB03G45120.1">
    <property type="protein sequence ID" value="OB03G45120.1"/>
    <property type="gene ID" value="OB03G45120"/>
</dbReference>
<name>J3LTY6_ORYBR</name>
<dbReference type="EnsemblPlants" id="OB03G45120.1">
    <property type="protein sequence ID" value="OB03G45120.1"/>
    <property type="gene ID" value="OB03G45120"/>
</dbReference>
<dbReference type="AlphaFoldDB" id="J3LTY6"/>
<reference evidence="1" key="2">
    <citation type="submission" date="2013-04" db="UniProtKB">
        <authorList>
            <consortium name="EnsemblPlants"/>
        </authorList>
    </citation>
    <scope>IDENTIFICATION</scope>
</reference>
<reference evidence="1" key="1">
    <citation type="journal article" date="2013" name="Nat. Commun.">
        <title>Whole-genome sequencing of Oryza brachyantha reveals mechanisms underlying Oryza genome evolution.</title>
        <authorList>
            <person name="Chen J."/>
            <person name="Huang Q."/>
            <person name="Gao D."/>
            <person name="Wang J."/>
            <person name="Lang Y."/>
            <person name="Liu T."/>
            <person name="Li B."/>
            <person name="Bai Z."/>
            <person name="Luis Goicoechea J."/>
            <person name="Liang C."/>
            <person name="Chen C."/>
            <person name="Zhang W."/>
            <person name="Sun S."/>
            <person name="Liao Y."/>
            <person name="Zhang X."/>
            <person name="Yang L."/>
            <person name="Song C."/>
            <person name="Wang M."/>
            <person name="Shi J."/>
            <person name="Liu G."/>
            <person name="Liu J."/>
            <person name="Zhou H."/>
            <person name="Zhou W."/>
            <person name="Yu Q."/>
            <person name="An N."/>
            <person name="Chen Y."/>
            <person name="Cai Q."/>
            <person name="Wang B."/>
            <person name="Liu B."/>
            <person name="Min J."/>
            <person name="Huang Y."/>
            <person name="Wu H."/>
            <person name="Li Z."/>
            <person name="Zhang Y."/>
            <person name="Yin Y."/>
            <person name="Song W."/>
            <person name="Jiang J."/>
            <person name="Jackson S.A."/>
            <person name="Wing R.A."/>
            <person name="Wang J."/>
            <person name="Chen M."/>
        </authorList>
    </citation>
    <scope>NUCLEOTIDE SEQUENCE [LARGE SCALE GENOMIC DNA]</scope>
    <source>
        <strain evidence="1">cv. IRGC 101232</strain>
    </source>
</reference>
<protein>
    <submittedName>
        <fullName evidence="1">Uncharacterized protein</fullName>
    </submittedName>
</protein>
<proteinExistence type="predicted"/>
<evidence type="ECO:0000313" key="1">
    <source>
        <dbReference type="EnsemblPlants" id="OB03G45120.1"/>
    </source>
</evidence>
<organism evidence="1">
    <name type="scientific">Oryza brachyantha</name>
    <name type="common">malo sina</name>
    <dbReference type="NCBI Taxonomy" id="4533"/>
    <lineage>
        <taxon>Eukaryota</taxon>
        <taxon>Viridiplantae</taxon>
        <taxon>Streptophyta</taxon>
        <taxon>Embryophyta</taxon>
        <taxon>Tracheophyta</taxon>
        <taxon>Spermatophyta</taxon>
        <taxon>Magnoliopsida</taxon>
        <taxon>Liliopsida</taxon>
        <taxon>Poales</taxon>
        <taxon>Poaceae</taxon>
        <taxon>BOP clade</taxon>
        <taxon>Oryzoideae</taxon>
        <taxon>Oryzeae</taxon>
        <taxon>Oryzinae</taxon>
        <taxon>Oryza</taxon>
    </lineage>
</organism>
<dbReference type="Proteomes" id="UP000006038">
    <property type="component" value="Chromosome 3"/>
</dbReference>
<dbReference type="STRING" id="4533.J3LTY6"/>